<dbReference type="InterPro" id="IPR000515">
    <property type="entry name" value="MetI-like"/>
</dbReference>
<dbReference type="InterPro" id="IPR035906">
    <property type="entry name" value="MetI-like_sf"/>
</dbReference>
<dbReference type="CDD" id="cd06261">
    <property type="entry name" value="TM_PBP2"/>
    <property type="match status" value="1"/>
</dbReference>
<keyword evidence="5 7" id="KW-1133">Transmembrane helix</keyword>
<evidence type="ECO:0000256" key="4">
    <source>
        <dbReference type="ARBA" id="ARBA00022692"/>
    </source>
</evidence>
<dbReference type="GO" id="GO:0055085">
    <property type="term" value="P:transmembrane transport"/>
    <property type="evidence" value="ECO:0007669"/>
    <property type="project" value="InterPro"/>
</dbReference>
<evidence type="ECO:0000256" key="1">
    <source>
        <dbReference type="ARBA" id="ARBA00004651"/>
    </source>
</evidence>
<feature type="transmembrane region" description="Helical" evidence="7">
    <location>
        <begin position="67"/>
        <end position="91"/>
    </location>
</feature>
<dbReference type="Proteomes" id="UP000823928">
    <property type="component" value="Unassembled WGS sequence"/>
</dbReference>
<keyword evidence="6 7" id="KW-0472">Membrane</keyword>
<evidence type="ECO:0000256" key="6">
    <source>
        <dbReference type="ARBA" id="ARBA00023136"/>
    </source>
</evidence>
<keyword evidence="3" id="KW-1003">Cell membrane</keyword>
<feature type="transmembrane region" description="Helical" evidence="7">
    <location>
        <begin position="235"/>
        <end position="258"/>
    </location>
</feature>
<proteinExistence type="inferred from homology"/>
<reference evidence="9" key="1">
    <citation type="submission" date="2020-10" db="EMBL/GenBank/DDBJ databases">
        <authorList>
            <person name="Gilroy R."/>
        </authorList>
    </citation>
    <scope>NUCLEOTIDE SEQUENCE</scope>
    <source>
        <strain evidence="9">6276</strain>
    </source>
</reference>
<comment type="caution">
    <text evidence="9">The sequence shown here is derived from an EMBL/GenBank/DDBJ whole genome shotgun (WGS) entry which is preliminary data.</text>
</comment>
<feature type="transmembrane region" description="Helical" evidence="7">
    <location>
        <begin position="103"/>
        <end position="127"/>
    </location>
</feature>
<dbReference type="GO" id="GO:0005886">
    <property type="term" value="C:plasma membrane"/>
    <property type="evidence" value="ECO:0007669"/>
    <property type="project" value="UniProtKB-SubCell"/>
</dbReference>
<gene>
    <name evidence="9" type="ORF">IAC10_14640</name>
</gene>
<dbReference type="Gene3D" id="1.10.3720.10">
    <property type="entry name" value="MetI-like"/>
    <property type="match status" value="1"/>
</dbReference>
<feature type="transmembrane region" description="Helical" evidence="7">
    <location>
        <begin position="178"/>
        <end position="200"/>
    </location>
</feature>
<evidence type="ECO:0000256" key="3">
    <source>
        <dbReference type="ARBA" id="ARBA00022475"/>
    </source>
</evidence>
<keyword evidence="4 7" id="KW-0812">Transmembrane</keyword>
<feature type="transmembrane region" description="Helical" evidence="7">
    <location>
        <begin position="7"/>
        <end position="25"/>
    </location>
</feature>
<feature type="transmembrane region" description="Helical" evidence="7">
    <location>
        <begin position="139"/>
        <end position="157"/>
    </location>
</feature>
<keyword evidence="2 7" id="KW-0813">Transport</keyword>
<accession>A0A9D1F1Q4</accession>
<comment type="subcellular location">
    <subcellularLocation>
        <location evidence="1 7">Cell membrane</location>
        <topology evidence="1 7">Multi-pass membrane protein</topology>
    </subcellularLocation>
</comment>
<evidence type="ECO:0000313" key="10">
    <source>
        <dbReference type="Proteomes" id="UP000823928"/>
    </source>
</evidence>
<dbReference type="AlphaFoldDB" id="A0A9D1F1Q4"/>
<evidence type="ECO:0000259" key="8">
    <source>
        <dbReference type="PROSITE" id="PS50928"/>
    </source>
</evidence>
<name>A0A9D1F1Q4_9BACT</name>
<comment type="similarity">
    <text evidence="7">Belongs to the binding-protein-dependent transport system permease family.</text>
</comment>
<organism evidence="9 10">
    <name type="scientific">Candidatus Scatousia excrementigallinarum</name>
    <dbReference type="NCBI Taxonomy" id="2840935"/>
    <lineage>
        <taxon>Bacteria</taxon>
        <taxon>Candidatus Scatousia</taxon>
    </lineage>
</organism>
<evidence type="ECO:0000313" key="9">
    <source>
        <dbReference type="EMBL" id="HIS37839.1"/>
    </source>
</evidence>
<dbReference type="PANTHER" id="PTHR43744">
    <property type="entry name" value="ABC TRANSPORTER PERMEASE PROTEIN MG189-RELATED-RELATED"/>
    <property type="match status" value="1"/>
</dbReference>
<feature type="domain" description="ABC transmembrane type-1" evidence="8">
    <location>
        <begin position="68"/>
        <end position="259"/>
    </location>
</feature>
<dbReference type="EMBL" id="DVIU01000299">
    <property type="protein sequence ID" value="HIS37839.1"/>
    <property type="molecule type" value="Genomic_DNA"/>
</dbReference>
<evidence type="ECO:0000256" key="5">
    <source>
        <dbReference type="ARBA" id="ARBA00022989"/>
    </source>
</evidence>
<dbReference type="PANTHER" id="PTHR43744:SF12">
    <property type="entry name" value="ABC TRANSPORTER PERMEASE PROTEIN MG189-RELATED"/>
    <property type="match status" value="1"/>
</dbReference>
<evidence type="ECO:0000256" key="7">
    <source>
        <dbReference type="RuleBase" id="RU363032"/>
    </source>
</evidence>
<reference evidence="9" key="2">
    <citation type="journal article" date="2021" name="PeerJ">
        <title>Extensive microbial diversity within the chicken gut microbiome revealed by metagenomics and culture.</title>
        <authorList>
            <person name="Gilroy R."/>
            <person name="Ravi A."/>
            <person name="Getino M."/>
            <person name="Pursley I."/>
            <person name="Horton D.L."/>
            <person name="Alikhan N.F."/>
            <person name="Baker D."/>
            <person name="Gharbi K."/>
            <person name="Hall N."/>
            <person name="Watson M."/>
            <person name="Adriaenssens E.M."/>
            <person name="Foster-Nyarko E."/>
            <person name="Jarju S."/>
            <person name="Secka A."/>
            <person name="Antonio M."/>
            <person name="Oren A."/>
            <person name="Chaudhuri R.R."/>
            <person name="La Ragione R."/>
            <person name="Hildebrand F."/>
            <person name="Pallen M.J."/>
        </authorList>
    </citation>
    <scope>NUCLEOTIDE SEQUENCE</scope>
    <source>
        <strain evidence="9">6276</strain>
    </source>
</reference>
<dbReference type="Pfam" id="PF00528">
    <property type="entry name" value="BPD_transp_1"/>
    <property type="match status" value="1"/>
</dbReference>
<dbReference type="PROSITE" id="PS50928">
    <property type="entry name" value="ABC_TM1"/>
    <property type="match status" value="1"/>
</dbReference>
<evidence type="ECO:0000256" key="2">
    <source>
        <dbReference type="ARBA" id="ARBA00022448"/>
    </source>
</evidence>
<dbReference type="SUPFAM" id="SSF161098">
    <property type="entry name" value="MetI-like"/>
    <property type="match status" value="1"/>
</dbReference>
<sequence length="274" mass="30861">MKNRGVIFGYIILILIAISMLYPFFAMLNLSFVQSDKIFSQAGNFIYTGFTLDNYKNVFNQIPLSRYFLNSLLVAGITTVGQVLFAALAGYAFARLNFKFRNALFLIILITMLIPPQVNIIPLFFLMREMHLIDTYQALILPGLFGGFGIFLMRQYFLGLPKELEEAAKIDGCNIFETFFKVALPLAIPTVATLALFTFVTTWNSFLWPLIVTNSETMRTLPVGLAIFKGSFREITLWGELLACSVICTIPVIGVFLIGKKYFINDIMQGGVKE</sequence>
<protein>
    <submittedName>
        <fullName evidence="9">Carbohydrate ABC transporter permease</fullName>
    </submittedName>
</protein>